<comment type="caution">
    <text evidence="1">The sequence shown here is derived from an EMBL/GenBank/DDBJ whole genome shotgun (WGS) entry which is preliminary data.</text>
</comment>
<organism evidence="1 2">
    <name type="scientific">Hyalomma asiaticum</name>
    <name type="common">Tick</name>
    <dbReference type="NCBI Taxonomy" id="266040"/>
    <lineage>
        <taxon>Eukaryota</taxon>
        <taxon>Metazoa</taxon>
        <taxon>Ecdysozoa</taxon>
        <taxon>Arthropoda</taxon>
        <taxon>Chelicerata</taxon>
        <taxon>Arachnida</taxon>
        <taxon>Acari</taxon>
        <taxon>Parasitiformes</taxon>
        <taxon>Ixodida</taxon>
        <taxon>Ixodoidea</taxon>
        <taxon>Ixodidae</taxon>
        <taxon>Hyalomminae</taxon>
        <taxon>Hyalomma</taxon>
    </lineage>
</organism>
<gene>
    <name evidence="1" type="ORF">HPB50_012757</name>
</gene>
<sequence>MAAWRDGVLRELRRQLDDARHEAADLRVAVALGATPGPSRSFIYASVLAGRSDDVPPAQHPHDPPQFRSPQQPAQEHEYRSPLAPAPPPTGHIAFLNLVEFQAMAARRDGVVGELRRQLDEARREARTSGRCSRSDSGSFDVFWRAVLTVFLYRDILRNLRSFPLHNNRSETLMLG</sequence>
<protein>
    <submittedName>
        <fullName evidence="1">Uncharacterized protein</fullName>
    </submittedName>
</protein>
<name>A0ACB7T505_HYAAI</name>
<evidence type="ECO:0000313" key="1">
    <source>
        <dbReference type="EMBL" id="KAH6941059.1"/>
    </source>
</evidence>
<reference evidence="1" key="1">
    <citation type="submission" date="2020-05" db="EMBL/GenBank/DDBJ databases">
        <title>Large-scale comparative analyses of tick genomes elucidate their genetic diversity and vector capacities.</title>
        <authorList>
            <person name="Jia N."/>
            <person name="Wang J."/>
            <person name="Shi W."/>
            <person name="Du L."/>
            <person name="Sun Y."/>
            <person name="Zhan W."/>
            <person name="Jiang J."/>
            <person name="Wang Q."/>
            <person name="Zhang B."/>
            <person name="Ji P."/>
            <person name="Sakyi L.B."/>
            <person name="Cui X."/>
            <person name="Yuan T."/>
            <person name="Jiang B."/>
            <person name="Yang W."/>
            <person name="Lam T.T.-Y."/>
            <person name="Chang Q."/>
            <person name="Ding S."/>
            <person name="Wang X."/>
            <person name="Zhu J."/>
            <person name="Ruan X."/>
            <person name="Zhao L."/>
            <person name="Wei J."/>
            <person name="Que T."/>
            <person name="Du C."/>
            <person name="Cheng J."/>
            <person name="Dai P."/>
            <person name="Han X."/>
            <person name="Huang E."/>
            <person name="Gao Y."/>
            <person name="Liu J."/>
            <person name="Shao H."/>
            <person name="Ye R."/>
            <person name="Li L."/>
            <person name="Wei W."/>
            <person name="Wang X."/>
            <person name="Wang C."/>
            <person name="Yang T."/>
            <person name="Huo Q."/>
            <person name="Li W."/>
            <person name="Guo W."/>
            <person name="Chen H."/>
            <person name="Zhou L."/>
            <person name="Ni X."/>
            <person name="Tian J."/>
            <person name="Zhou Y."/>
            <person name="Sheng Y."/>
            <person name="Liu T."/>
            <person name="Pan Y."/>
            <person name="Xia L."/>
            <person name="Li J."/>
            <person name="Zhao F."/>
            <person name="Cao W."/>
        </authorList>
    </citation>
    <scope>NUCLEOTIDE SEQUENCE</scope>
    <source>
        <strain evidence="1">Hyas-2018</strain>
    </source>
</reference>
<proteinExistence type="predicted"/>
<accession>A0ACB7T505</accession>
<keyword evidence="2" id="KW-1185">Reference proteome</keyword>
<dbReference type="Proteomes" id="UP000821845">
    <property type="component" value="Chromosome 11"/>
</dbReference>
<evidence type="ECO:0000313" key="2">
    <source>
        <dbReference type="Proteomes" id="UP000821845"/>
    </source>
</evidence>
<dbReference type="EMBL" id="CM023491">
    <property type="protein sequence ID" value="KAH6941059.1"/>
    <property type="molecule type" value="Genomic_DNA"/>
</dbReference>